<dbReference type="RefSeq" id="WP_067638640.1">
    <property type="nucleotide sequence ID" value="NZ_JAAXOM010000001.1"/>
</dbReference>
<comment type="caution">
    <text evidence="1">The sequence shown here is derived from an EMBL/GenBank/DDBJ whole genome shotgun (WGS) entry which is preliminary data.</text>
</comment>
<evidence type="ECO:0000313" key="1">
    <source>
        <dbReference type="EMBL" id="NKX86368.1"/>
    </source>
</evidence>
<sequence>MWPSEWPSSARAIAATVAASVEAARTRDECAFREHIGDLAELPTDQVTVVLSAVIRELLEAAHPDGLAADDIRSVLTDVIRQSIPWLPGLDPTTVATALTGALGIDEHPDHPPADPHPAAVLLISHLAEATRVPTRDSIIRAIGEIARAETVEMP</sequence>
<keyword evidence="2" id="KW-1185">Reference proteome</keyword>
<dbReference type="AlphaFoldDB" id="A0A846W112"/>
<gene>
    <name evidence="1" type="ORF">HGA10_03435</name>
</gene>
<evidence type="ECO:0000313" key="2">
    <source>
        <dbReference type="Proteomes" id="UP000572007"/>
    </source>
</evidence>
<protein>
    <submittedName>
        <fullName evidence="1">Uncharacterized protein</fullName>
    </submittedName>
</protein>
<dbReference type="EMBL" id="JAAXOM010000001">
    <property type="protein sequence ID" value="NKX86368.1"/>
    <property type="molecule type" value="Genomic_DNA"/>
</dbReference>
<dbReference type="Proteomes" id="UP000572007">
    <property type="component" value="Unassembled WGS sequence"/>
</dbReference>
<organism evidence="1 2">
    <name type="scientific">Nocardia coubleae</name>
    <dbReference type="NCBI Taxonomy" id="356147"/>
    <lineage>
        <taxon>Bacteria</taxon>
        <taxon>Bacillati</taxon>
        <taxon>Actinomycetota</taxon>
        <taxon>Actinomycetes</taxon>
        <taxon>Mycobacteriales</taxon>
        <taxon>Nocardiaceae</taxon>
        <taxon>Nocardia</taxon>
    </lineage>
</organism>
<name>A0A846W112_9NOCA</name>
<accession>A0A846W112</accession>
<proteinExistence type="predicted"/>
<reference evidence="1 2" key="1">
    <citation type="submission" date="2020-04" db="EMBL/GenBank/DDBJ databases">
        <title>MicrobeNet Type strains.</title>
        <authorList>
            <person name="Nicholson A.C."/>
        </authorList>
    </citation>
    <scope>NUCLEOTIDE SEQUENCE [LARGE SCALE GENOMIC DNA]</scope>
    <source>
        <strain evidence="1 2">DSM 44960</strain>
    </source>
</reference>